<evidence type="ECO:0000256" key="1">
    <source>
        <dbReference type="SAM" id="Coils"/>
    </source>
</evidence>
<name>A0A1H3BTY0_9BACL</name>
<dbReference type="AlphaFoldDB" id="A0A1H3BTY0"/>
<feature type="coiled-coil region" evidence="1">
    <location>
        <begin position="19"/>
        <end position="77"/>
    </location>
</feature>
<keyword evidence="4" id="KW-1185">Reference proteome</keyword>
<dbReference type="STRING" id="1048340.SAMN05444487_11815"/>
<feature type="transmembrane region" description="Helical" evidence="2">
    <location>
        <begin position="81"/>
        <end position="102"/>
    </location>
</feature>
<evidence type="ECO:0008006" key="5">
    <source>
        <dbReference type="Google" id="ProtNLM"/>
    </source>
</evidence>
<protein>
    <recommendedName>
        <fullName evidence="5">Haemolysin XhlA</fullName>
    </recommendedName>
</protein>
<dbReference type="RefSeq" id="WP_091742575.1">
    <property type="nucleotide sequence ID" value="NZ_FNNQ01000018.1"/>
</dbReference>
<evidence type="ECO:0000256" key="2">
    <source>
        <dbReference type="SAM" id="Phobius"/>
    </source>
</evidence>
<keyword evidence="2" id="KW-1133">Transmembrane helix</keyword>
<keyword evidence="1" id="KW-0175">Coiled coil</keyword>
<dbReference type="EMBL" id="FNNQ01000018">
    <property type="protein sequence ID" value="SDX44814.1"/>
    <property type="molecule type" value="Genomic_DNA"/>
</dbReference>
<keyword evidence="2" id="KW-0472">Membrane</keyword>
<reference evidence="3 4" key="1">
    <citation type="submission" date="2016-10" db="EMBL/GenBank/DDBJ databases">
        <authorList>
            <person name="de Groot N.N."/>
        </authorList>
    </citation>
    <scope>NUCLEOTIDE SEQUENCE [LARGE SCALE GENOMIC DNA]</scope>
    <source>
        <strain evidence="3 4">DSM 45610</strain>
    </source>
</reference>
<evidence type="ECO:0000313" key="4">
    <source>
        <dbReference type="Proteomes" id="UP000198534"/>
    </source>
</evidence>
<dbReference type="Proteomes" id="UP000198534">
    <property type="component" value="Unassembled WGS sequence"/>
</dbReference>
<sequence>MGESGGAVIISPKEMYQLLQEVSTNLQDIKSDIRSLKDKAVLAEEAEDRSREAQKQAEKAQKMAEEALKAAEETKSQVKTLIVAPIVTGVIGGIVVAIFYFAKIGLGG</sequence>
<dbReference type="OrthoDB" id="10014781at2"/>
<evidence type="ECO:0000313" key="3">
    <source>
        <dbReference type="EMBL" id="SDX44814.1"/>
    </source>
</evidence>
<accession>A0A1H3BTY0</accession>
<gene>
    <name evidence="3" type="ORF">SAMN05444487_11815</name>
</gene>
<keyword evidence="2" id="KW-0812">Transmembrane</keyword>
<proteinExistence type="predicted"/>
<organism evidence="3 4">
    <name type="scientific">Marininema mesophilum</name>
    <dbReference type="NCBI Taxonomy" id="1048340"/>
    <lineage>
        <taxon>Bacteria</taxon>
        <taxon>Bacillati</taxon>
        <taxon>Bacillota</taxon>
        <taxon>Bacilli</taxon>
        <taxon>Bacillales</taxon>
        <taxon>Thermoactinomycetaceae</taxon>
        <taxon>Marininema</taxon>
    </lineage>
</organism>